<evidence type="ECO:0000313" key="2">
    <source>
        <dbReference type="EMBL" id="DAD86839.1"/>
    </source>
</evidence>
<proteinExistence type="predicted"/>
<keyword evidence="1" id="KW-0812">Transmembrane</keyword>
<protein>
    <submittedName>
        <fullName evidence="2">Uncharacterized protein</fullName>
    </submittedName>
</protein>
<organism evidence="2">
    <name type="scientific">Siphoviridae sp. ct91l7</name>
    <dbReference type="NCBI Taxonomy" id="2826173"/>
    <lineage>
        <taxon>Viruses</taxon>
        <taxon>Duplodnaviria</taxon>
        <taxon>Heunggongvirae</taxon>
        <taxon>Uroviricota</taxon>
        <taxon>Caudoviricetes</taxon>
    </lineage>
</organism>
<dbReference type="EMBL" id="BK015008">
    <property type="protein sequence ID" value="DAD86839.1"/>
    <property type="molecule type" value="Genomic_DNA"/>
</dbReference>
<sequence length="45" mass="5148">MNVWYIALWVYMVAGEAILLAIAFNICRKQVKKAPQSGEKRTHKA</sequence>
<name>A0A8S5MXJ2_9CAUD</name>
<keyword evidence="1" id="KW-0472">Membrane</keyword>
<accession>A0A8S5MXJ2</accession>
<feature type="transmembrane region" description="Helical" evidence="1">
    <location>
        <begin position="6"/>
        <end position="27"/>
    </location>
</feature>
<keyword evidence="1" id="KW-1133">Transmembrane helix</keyword>
<evidence type="ECO:0000256" key="1">
    <source>
        <dbReference type="SAM" id="Phobius"/>
    </source>
</evidence>
<reference evidence="2" key="1">
    <citation type="journal article" date="2021" name="Proc. Natl. Acad. Sci. U.S.A.">
        <title>A Catalog of Tens of Thousands of Viruses from Human Metagenomes Reveals Hidden Associations with Chronic Diseases.</title>
        <authorList>
            <person name="Tisza M.J."/>
            <person name="Buck C.B."/>
        </authorList>
    </citation>
    <scope>NUCLEOTIDE SEQUENCE</scope>
    <source>
        <strain evidence="2">Ct91l7</strain>
    </source>
</reference>